<name>A0A5B8M658_9MICO</name>
<proteinExistence type="predicted"/>
<dbReference type="Proteomes" id="UP000320216">
    <property type="component" value="Chromosome"/>
</dbReference>
<evidence type="ECO:0000313" key="2">
    <source>
        <dbReference type="Proteomes" id="UP000320216"/>
    </source>
</evidence>
<dbReference type="AlphaFoldDB" id="A0A5B8M658"/>
<sequence length="93" mass="10440">MLDAPKTIHVGVDDWLVLDTYADPRFLIHYGPAVNRESGETLMRYRVDHWVLERSRRWPLGFYETLGEAQDAAVAEILKPSPTAPGTGQYPGG</sequence>
<organism evidence="1 2">
    <name type="scientific">Humibacter ginsenosidimutans</name>
    <dbReference type="NCBI Taxonomy" id="2599293"/>
    <lineage>
        <taxon>Bacteria</taxon>
        <taxon>Bacillati</taxon>
        <taxon>Actinomycetota</taxon>
        <taxon>Actinomycetes</taxon>
        <taxon>Micrococcales</taxon>
        <taxon>Microbacteriaceae</taxon>
        <taxon>Humibacter</taxon>
    </lineage>
</organism>
<gene>
    <name evidence="1" type="ORF">FPZ11_14250</name>
</gene>
<keyword evidence="2" id="KW-1185">Reference proteome</keyword>
<dbReference type="KEGG" id="huw:FPZ11_14250"/>
<reference evidence="1 2" key="1">
    <citation type="submission" date="2019-07" db="EMBL/GenBank/DDBJ databases">
        <title>Full genome sequence of Humibacter sp. WJ7-1.</title>
        <authorList>
            <person name="Im W.-T."/>
        </authorList>
    </citation>
    <scope>NUCLEOTIDE SEQUENCE [LARGE SCALE GENOMIC DNA]</scope>
    <source>
        <strain evidence="1 2">WJ7-1</strain>
    </source>
</reference>
<dbReference type="OrthoDB" id="4978786at2"/>
<dbReference type="EMBL" id="CP042305">
    <property type="protein sequence ID" value="QDZ15766.1"/>
    <property type="molecule type" value="Genomic_DNA"/>
</dbReference>
<dbReference type="RefSeq" id="WP_146321800.1">
    <property type="nucleotide sequence ID" value="NZ_CP042305.1"/>
</dbReference>
<accession>A0A5B8M658</accession>
<protein>
    <submittedName>
        <fullName evidence="1">Uncharacterized protein</fullName>
    </submittedName>
</protein>
<evidence type="ECO:0000313" key="1">
    <source>
        <dbReference type="EMBL" id="QDZ15766.1"/>
    </source>
</evidence>